<protein>
    <recommendedName>
        <fullName evidence="9">Response regulator transcription factor</fullName>
    </recommendedName>
</protein>
<dbReference type="PROSITE" id="PS50043">
    <property type="entry name" value="HTH_LUXR_2"/>
    <property type="match status" value="1"/>
</dbReference>
<feature type="domain" description="HTH luxR-type" evidence="5">
    <location>
        <begin position="130"/>
        <end position="195"/>
    </location>
</feature>
<dbReference type="CDD" id="cd06170">
    <property type="entry name" value="LuxR_C_like"/>
    <property type="match status" value="1"/>
</dbReference>
<dbReference type="Gene3D" id="3.40.50.2300">
    <property type="match status" value="1"/>
</dbReference>
<keyword evidence="2" id="KW-0238">DNA-binding</keyword>
<keyword evidence="1 3" id="KW-0597">Phosphoprotein</keyword>
<reference evidence="7 8" key="1">
    <citation type="journal article" date="2020" name="Microorganisms">
        <title>Osmotic Adaptation and Compatible Solute Biosynthesis of Phototrophic Bacteria as Revealed from Genome Analyses.</title>
        <authorList>
            <person name="Imhoff J.F."/>
            <person name="Rahn T."/>
            <person name="Kunzel S."/>
            <person name="Keller A."/>
            <person name="Neulinger S.C."/>
        </authorList>
    </citation>
    <scope>NUCLEOTIDE SEQUENCE [LARGE SCALE GENOMIC DNA]</scope>
    <source>
        <strain evidence="7 8">DSM 6210</strain>
    </source>
</reference>
<evidence type="ECO:0000256" key="4">
    <source>
        <dbReference type="SAM" id="MobiDB-lite"/>
    </source>
</evidence>
<dbReference type="InterPro" id="IPR016032">
    <property type="entry name" value="Sig_transdc_resp-reg_C-effctor"/>
</dbReference>
<dbReference type="Pfam" id="PF00072">
    <property type="entry name" value="Response_reg"/>
    <property type="match status" value="1"/>
</dbReference>
<accession>A0ABS1CDW4</accession>
<dbReference type="PANTHER" id="PTHR43214:SF42">
    <property type="entry name" value="TRANSCRIPTIONAL REGULATORY PROTEIN DESR"/>
    <property type="match status" value="1"/>
</dbReference>
<keyword evidence="8" id="KW-1185">Reference proteome</keyword>
<dbReference type="Proteomes" id="UP000748752">
    <property type="component" value="Unassembled WGS sequence"/>
</dbReference>
<dbReference type="SMART" id="SM00421">
    <property type="entry name" value="HTH_LUXR"/>
    <property type="match status" value="1"/>
</dbReference>
<dbReference type="InterPro" id="IPR011006">
    <property type="entry name" value="CheY-like_superfamily"/>
</dbReference>
<dbReference type="PRINTS" id="PR00038">
    <property type="entry name" value="HTHLUXR"/>
</dbReference>
<dbReference type="InterPro" id="IPR000792">
    <property type="entry name" value="Tscrpt_reg_LuxR_C"/>
</dbReference>
<comment type="caution">
    <text evidence="7">The sequence shown here is derived from an EMBL/GenBank/DDBJ whole genome shotgun (WGS) entry which is preliminary data.</text>
</comment>
<evidence type="ECO:0000313" key="8">
    <source>
        <dbReference type="Proteomes" id="UP000748752"/>
    </source>
</evidence>
<dbReference type="SUPFAM" id="SSF52172">
    <property type="entry name" value="CheY-like"/>
    <property type="match status" value="1"/>
</dbReference>
<dbReference type="SMART" id="SM00448">
    <property type="entry name" value="REC"/>
    <property type="match status" value="1"/>
</dbReference>
<proteinExistence type="predicted"/>
<feature type="region of interest" description="Disordered" evidence="4">
    <location>
        <begin position="198"/>
        <end position="218"/>
    </location>
</feature>
<feature type="modified residue" description="4-aspartylphosphate" evidence="3">
    <location>
        <position position="42"/>
    </location>
</feature>
<dbReference type="InterPro" id="IPR039420">
    <property type="entry name" value="WalR-like"/>
</dbReference>
<dbReference type="InterPro" id="IPR001789">
    <property type="entry name" value="Sig_transdc_resp-reg_receiver"/>
</dbReference>
<evidence type="ECO:0000256" key="1">
    <source>
        <dbReference type="ARBA" id="ARBA00022553"/>
    </source>
</evidence>
<evidence type="ECO:0000313" key="7">
    <source>
        <dbReference type="EMBL" id="MBK1629997.1"/>
    </source>
</evidence>
<dbReference type="CDD" id="cd17535">
    <property type="entry name" value="REC_NarL-like"/>
    <property type="match status" value="1"/>
</dbReference>
<gene>
    <name evidence="7" type="ORF">CKO31_04410</name>
</gene>
<dbReference type="SUPFAM" id="SSF46894">
    <property type="entry name" value="C-terminal effector domain of the bipartite response regulators"/>
    <property type="match status" value="1"/>
</dbReference>
<evidence type="ECO:0000256" key="2">
    <source>
        <dbReference type="ARBA" id="ARBA00023125"/>
    </source>
</evidence>
<dbReference type="Pfam" id="PF00196">
    <property type="entry name" value="GerE"/>
    <property type="match status" value="1"/>
</dbReference>
<evidence type="ECO:0000256" key="3">
    <source>
        <dbReference type="PROSITE-ProRule" id="PRU00169"/>
    </source>
</evidence>
<dbReference type="PROSITE" id="PS50110">
    <property type="entry name" value="RESPONSE_REGULATORY"/>
    <property type="match status" value="1"/>
</dbReference>
<organism evidence="7 8">
    <name type="scientific">Thiohalocapsa halophila</name>
    <dbReference type="NCBI Taxonomy" id="69359"/>
    <lineage>
        <taxon>Bacteria</taxon>
        <taxon>Pseudomonadati</taxon>
        <taxon>Pseudomonadota</taxon>
        <taxon>Gammaproteobacteria</taxon>
        <taxon>Chromatiales</taxon>
        <taxon>Chromatiaceae</taxon>
        <taxon>Thiohalocapsa</taxon>
    </lineage>
</organism>
<dbReference type="InterPro" id="IPR058245">
    <property type="entry name" value="NreC/VraR/RcsB-like_REC"/>
</dbReference>
<evidence type="ECO:0000259" key="5">
    <source>
        <dbReference type="PROSITE" id="PS50043"/>
    </source>
</evidence>
<feature type="domain" description="Response regulatory" evidence="6">
    <location>
        <begin position="1"/>
        <end position="107"/>
    </location>
</feature>
<dbReference type="PANTHER" id="PTHR43214">
    <property type="entry name" value="TWO-COMPONENT RESPONSE REGULATOR"/>
    <property type="match status" value="1"/>
</dbReference>
<evidence type="ECO:0000259" key="6">
    <source>
        <dbReference type="PROSITE" id="PS50110"/>
    </source>
</evidence>
<dbReference type="EMBL" id="NRRV01000007">
    <property type="protein sequence ID" value="MBK1629997.1"/>
    <property type="molecule type" value="Genomic_DNA"/>
</dbReference>
<sequence length="218" mass="23381">MRVGIAHALQVAGMSVEVEGVGSAPEAITKLRAGGWDAAMIDIGLSDAGGMSFLSRVVKTHPDLAVLVFTAMPESPYGLRALRTGAAGFLHKSASSEVLADALGRVLSGRRYVSPVLAEQLADRMVNDSDRVPHELLTDREFEIFRLIALGMSIADIGEALKISPKTVHVHRSNILRKTGLADNRALTSYAFEHRLIPGRRSEDRESSGKEGAEPPST</sequence>
<evidence type="ECO:0008006" key="9">
    <source>
        <dbReference type="Google" id="ProtNLM"/>
    </source>
</evidence>
<name>A0ABS1CDW4_9GAMM</name>